<proteinExistence type="inferred from homology"/>
<reference evidence="8" key="1">
    <citation type="submission" date="2018-06" db="EMBL/GenBank/DDBJ databases">
        <authorList>
            <person name="Zhirakovskaya E."/>
        </authorList>
    </citation>
    <scope>NUCLEOTIDE SEQUENCE</scope>
</reference>
<dbReference type="PANTHER" id="PTHR38459:SF1">
    <property type="entry name" value="PROPHAGE BACTOPRENOL-LINKED GLUCOSE TRANSLOCASE HOMOLOG"/>
    <property type="match status" value="1"/>
</dbReference>
<feature type="domain" description="GtrA/DPMS transmembrane" evidence="7">
    <location>
        <begin position="7"/>
        <end position="121"/>
    </location>
</feature>
<name>A0A3B1ABM9_9ZZZZ</name>
<feature type="transmembrane region" description="Helical" evidence="6">
    <location>
        <begin position="37"/>
        <end position="56"/>
    </location>
</feature>
<dbReference type="AlphaFoldDB" id="A0A3B1ABM9"/>
<dbReference type="Pfam" id="PF04138">
    <property type="entry name" value="GtrA_DPMS_TM"/>
    <property type="match status" value="1"/>
</dbReference>
<sequence length="133" mass="15001">MLKPMLRFAVSGGLATVVHVGVFIFLVEWFALRPVLAAAPAFVFALFVSYGMNYHWTFSASAPHRIMLPRFVVVALLGLALNLGITYAVVDVAHYWYGYALLLVVLFVPLATFLLSKFWVFNEQDNDNPRFRS</sequence>
<dbReference type="InterPro" id="IPR007267">
    <property type="entry name" value="GtrA_DPMS_TM"/>
</dbReference>
<feature type="transmembrane region" description="Helical" evidence="6">
    <location>
        <begin position="96"/>
        <end position="120"/>
    </location>
</feature>
<comment type="subcellular location">
    <subcellularLocation>
        <location evidence="1">Membrane</location>
        <topology evidence="1">Multi-pass membrane protein</topology>
    </subcellularLocation>
</comment>
<gene>
    <name evidence="8" type="ORF">MNBD_GAMMA19-1965</name>
</gene>
<keyword evidence="4 6" id="KW-1133">Transmembrane helix</keyword>
<dbReference type="PANTHER" id="PTHR38459">
    <property type="entry name" value="PROPHAGE BACTOPRENOL-LINKED GLUCOSE TRANSLOCASE HOMOLOG"/>
    <property type="match status" value="1"/>
</dbReference>
<dbReference type="GO" id="GO:0005886">
    <property type="term" value="C:plasma membrane"/>
    <property type="evidence" value="ECO:0007669"/>
    <property type="project" value="TreeGrafter"/>
</dbReference>
<organism evidence="8">
    <name type="scientific">hydrothermal vent metagenome</name>
    <dbReference type="NCBI Taxonomy" id="652676"/>
    <lineage>
        <taxon>unclassified sequences</taxon>
        <taxon>metagenomes</taxon>
        <taxon>ecological metagenomes</taxon>
    </lineage>
</organism>
<protein>
    <recommendedName>
        <fullName evidence="7">GtrA/DPMS transmembrane domain-containing protein</fullName>
    </recommendedName>
</protein>
<evidence type="ECO:0000256" key="3">
    <source>
        <dbReference type="ARBA" id="ARBA00022692"/>
    </source>
</evidence>
<evidence type="ECO:0000256" key="4">
    <source>
        <dbReference type="ARBA" id="ARBA00022989"/>
    </source>
</evidence>
<evidence type="ECO:0000256" key="5">
    <source>
        <dbReference type="ARBA" id="ARBA00023136"/>
    </source>
</evidence>
<dbReference type="GO" id="GO:0000271">
    <property type="term" value="P:polysaccharide biosynthetic process"/>
    <property type="evidence" value="ECO:0007669"/>
    <property type="project" value="InterPro"/>
</dbReference>
<evidence type="ECO:0000313" key="8">
    <source>
        <dbReference type="EMBL" id="VAX03159.1"/>
    </source>
</evidence>
<feature type="transmembrane region" description="Helical" evidence="6">
    <location>
        <begin position="68"/>
        <end position="90"/>
    </location>
</feature>
<feature type="transmembrane region" description="Helical" evidence="6">
    <location>
        <begin position="12"/>
        <end position="31"/>
    </location>
</feature>
<evidence type="ECO:0000259" key="7">
    <source>
        <dbReference type="Pfam" id="PF04138"/>
    </source>
</evidence>
<evidence type="ECO:0000256" key="2">
    <source>
        <dbReference type="ARBA" id="ARBA00009399"/>
    </source>
</evidence>
<dbReference type="EMBL" id="UOFV01000375">
    <property type="protein sequence ID" value="VAX03159.1"/>
    <property type="molecule type" value="Genomic_DNA"/>
</dbReference>
<evidence type="ECO:0000256" key="1">
    <source>
        <dbReference type="ARBA" id="ARBA00004141"/>
    </source>
</evidence>
<keyword evidence="3 6" id="KW-0812">Transmembrane</keyword>
<dbReference type="InterPro" id="IPR051401">
    <property type="entry name" value="GtrA_CellWall_Glycosyl"/>
</dbReference>
<comment type="similarity">
    <text evidence="2">Belongs to the GtrA family.</text>
</comment>
<evidence type="ECO:0000256" key="6">
    <source>
        <dbReference type="SAM" id="Phobius"/>
    </source>
</evidence>
<accession>A0A3B1ABM9</accession>
<keyword evidence="5 6" id="KW-0472">Membrane</keyword>